<dbReference type="CDD" id="cd03412">
    <property type="entry name" value="CbiK_N"/>
    <property type="match status" value="1"/>
</dbReference>
<dbReference type="AlphaFoldDB" id="D9SWD1"/>
<name>D9SWD1_CLOC7</name>
<dbReference type="GO" id="GO:0016852">
    <property type="term" value="F:sirohydrochlorin cobaltochelatase activity"/>
    <property type="evidence" value="ECO:0007669"/>
    <property type="project" value="UniProtKB-EC"/>
</dbReference>
<dbReference type="KEGG" id="ccb:Clocel_1526"/>
<dbReference type="EMBL" id="CP002160">
    <property type="protein sequence ID" value="ADL51275.1"/>
    <property type="molecule type" value="Genomic_DNA"/>
</dbReference>
<dbReference type="InterPro" id="IPR010388">
    <property type="entry name" value="Anaerobic_Co-chelatase"/>
</dbReference>
<sequence length="257" mass="29525">MNNKKKNAILIVSSGTSNVEARKNSIEPLENRISEKFNNYQVKRAFTSFKIIKRIKDNEGIDIDSPREALERLLAEGFKEVFIQPLHIIPGSEYEKLLAEAEDYNSRFEKLEVGRPLLYENKDYSLVAEILKNHFQKFNDHKAVVMVGHGSDHQAQESYLTLQKHLDKAFFKGYVGTIKGKPGIMDVIESLKKNQIQEVILMPFMLVAGNHALEDIISERDNSWKSILIKNGINVTIYLKGIGEIREFQDIYIDKIK</sequence>
<evidence type="ECO:0000256" key="1">
    <source>
        <dbReference type="PIRSR" id="PIRSR033579-1"/>
    </source>
</evidence>
<keyword evidence="4" id="KW-1185">Reference proteome</keyword>
<feature type="active site" description="Proton acceptor" evidence="1">
    <location>
        <position position="149"/>
    </location>
</feature>
<keyword evidence="2" id="KW-0170">Cobalt</keyword>
<dbReference type="STRING" id="573061.Clocel_1526"/>
<organism evidence="3 4">
    <name type="scientific">Clostridium cellulovorans (strain ATCC 35296 / DSM 3052 / OCM 3 / 743B)</name>
    <dbReference type="NCBI Taxonomy" id="573061"/>
    <lineage>
        <taxon>Bacteria</taxon>
        <taxon>Bacillati</taxon>
        <taxon>Bacillota</taxon>
        <taxon>Clostridia</taxon>
        <taxon>Eubacteriales</taxon>
        <taxon>Clostridiaceae</taxon>
        <taxon>Clostridium</taxon>
    </lineage>
</organism>
<evidence type="ECO:0000313" key="4">
    <source>
        <dbReference type="Proteomes" id="UP000002730"/>
    </source>
</evidence>
<feature type="binding site" evidence="2">
    <location>
        <position position="211"/>
    </location>
    <ligand>
        <name>Co(2+)</name>
        <dbReference type="ChEBI" id="CHEBI:48828"/>
    </ligand>
</feature>
<evidence type="ECO:0000256" key="2">
    <source>
        <dbReference type="PIRSR" id="PIRSR033579-3"/>
    </source>
</evidence>
<gene>
    <name evidence="3" type="ordered locus">Clocel_1526</name>
</gene>
<protein>
    <submittedName>
        <fullName evidence="3">Sirohydrochlorin cobaltochelatase</fullName>
        <ecNumber evidence="3">4.99.1.3</ecNumber>
    </submittedName>
</protein>
<dbReference type="HOGENOM" id="CLU_036584_1_1_9"/>
<reference evidence="3 4" key="1">
    <citation type="submission" date="2010-08" db="EMBL/GenBank/DDBJ databases">
        <title>Complete sequence of Clostridium cellulovorans 743B.</title>
        <authorList>
            <consortium name="US DOE Joint Genome Institute"/>
            <person name="Lucas S."/>
            <person name="Copeland A."/>
            <person name="Lapidus A."/>
            <person name="Cheng J.-F."/>
            <person name="Bruce D."/>
            <person name="Goodwin L."/>
            <person name="Pitluck S."/>
            <person name="Chertkov O."/>
            <person name="Detter J.C."/>
            <person name="Han C."/>
            <person name="Tapia R."/>
            <person name="Land M."/>
            <person name="Hauser L."/>
            <person name="Chang Y.-J."/>
            <person name="Jeffries C."/>
            <person name="Kyrpides N."/>
            <person name="Ivanova N."/>
            <person name="Mikhailova N."/>
            <person name="Hemme C.L."/>
            <person name="Woyke T."/>
        </authorList>
    </citation>
    <scope>NUCLEOTIDE SEQUENCE [LARGE SCALE GENOMIC DNA]</scope>
    <source>
        <strain evidence="4">ATCC 35296 / DSM 3052 / OCM 3 / 743B</strain>
    </source>
</reference>
<keyword evidence="2" id="KW-0479">Metal-binding</keyword>
<evidence type="ECO:0000313" key="3">
    <source>
        <dbReference type="EMBL" id="ADL51275.1"/>
    </source>
</evidence>
<dbReference type="Gene3D" id="3.40.50.1400">
    <property type="match status" value="2"/>
</dbReference>
<accession>D9SWD1</accession>
<dbReference type="RefSeq" id="WP_010077520.1">
    <property type="nucleotide sequence ID" value="NC_014393.1"/>
</dbReference>
<dbReference type="eggNOG" id="COG4822">
    <property type="taxonomic scope" value="Bacteria"/>
</dbReference>
<dbReference type="Pfam" id="PF06180">
    <property type="entry name" value="CbiK"/>
    <property type="match status" value="1"/>
</dbReference>
<dbReference type="PIRSF" id="PIRSF033579">
    <property type="entry name" value="Anaer_Co_chel"/>
    <property type="match status" value="1"/>
</dbReference>
<keyword evidence="3" id="KW-0456">Lyase</keyword>
<dbReference type="CDD" id="cd03413">
    <property type="entry name" value="CbiK_C"/>
    <property type="match status" value="1"/>
</dbReference>
<dbReference type="OrthoDB" id="9770331at2"/>
<dbReference type="Proteomes" id="UP000002730">
    <property type="component" value="Chromosome"/>
</dbReference>
<dbReference type="GO" id="GO:0046872">
    <property type="term" value="F:metal ion binding"/>
    <property type="evidence" value="ECO:0007669"/>
    <property type="project" value="UniProtKB-KW"/>
</dbReference>
<proteinExistence type="predicted"/>
<dbReference type="GO" id="GO:0019251">
    <property type="term" value="P:anaerobic cobalamin biosynthetic process"/>
    <property type="evidence" value="ECO:0007669"/>
    <property type="project" value="InterPro"/>
</dbReference>
<dbReference type="SUPFAM" id="SSF53800">
    <property type="entry name" value="Chelatase"/>
    <property type="match status" value="1"/>
</dbReference>
<dbReference type="EC" id="4.99.1.3" evidence="3"/>
<feature type="binding site" evidence="2">
    <location>
        <position position="149"/>
    </location>
    <ligand>
        <name>Co(2+)</name>
        <dbReference type="ChEBI" id="CHEBI:48828"/>
    </ligand>
</feature>